<dbReference type="GO" id="GO:0003723">
    <property type="term" value="F:RNA binding"/>
    <property type="evidence" value="ECO:0007669"/>
    <property type="project" value="InterPro"/>
</dbReference>
<feature type="domain" description="Pseudouridine synthase II N-terminal" evidence="4">
    <location>
        <begin position="6"/>
        <end position="154"/>
    </location>
</feature>
<dbReference type="CDD" id="cd02573">
    <property type="entry name" value="PseudoU_synth_EcTruB"/>
    <property type="match status" value="1"/>
</dbReference>
<name>A0A381XSM6_9ZZZZ</name>
<protein>
    <recommendedName>
        <fullName evidence="1">tRNA pseudouridine(55) synthase</fullName>
        <ecNumber evidence="1">5.4.99.25</ecNumber>
    </recommendedName>
</protein>
<dbReference type="NCBIfam" id="TIGR00431">
    <property type="entry name" value="TruB"/>
    <property type="match status" value="1"/>
</dbReference>
<dbReference type="EMBL" id="UINC01016201">
    <property type="protein sequence ID" value="SVA67640.1"/>
    <property type="molecule type" value="Genomic_DNA"/>
</dbReference>
<dbReference type="InterPro" id="IPR002501">
    <property type="entry name" value="PsdUridine_synth_N"/>
</dbReference>
<dbReference type="GO" id="GO:0006400">
    <property type="term" value="P:tRNA modification"/>
    <property type="evidence" value="ECO:0007669"/>
    <property type="project" value="TreeGrafter"/>
</dbReference>
<evidence type="ECO:0000256" key="2">
    <source>
        <dbReference type="ARBA" id="ARBA00022694"/>
    </source>
</evidence>
<sequence>VVKKLRNIVHEKKVGHGGTLDPFAEGVLIIGTGKDTKSLTDIAACDKTYEATVKIGVGTDTMDREGKTIETTPVPNLTIDQIKKTFAGFLGAQKQTPPMYSAKRIKGVRLYKLARKNLTVHRDPVDINIHALQLISYDSPFIRFSVKCSKGTYVRVLGHDIAKSLGTAGHLTKLIRTSVGEFHVKNSLTIDKFSEQWLSIEA</sequence>
<evidence type="ECO:0000313" key="5">
    <source>
        <dbReference type="EMBL" id="SVA67640.1"/>
    </source>
</evidence>
<evidence type="ECO:0000256" key="3">
    <source>
        <dbReference type="ARBA" id="ARBA00023235"/>
    </source>
</evidence>
<dbReference type="AlphaFoldDB" id="A0A381XSM6"/>
<dbReference type="GO" id="GO:1990481">
    <property type="term" value="P:mRNA pseudouridine synthesis"/>
    <property type="evidence" value="ECO:0007669"/>
    <property type="project" value="TreeGrafter"/>
</dbReference>
<evidence type="ECO:0000259" key="4">
    <source>
        <dbReference type="Pfam" id="PF01509"/>
    </source>
</evidence>
<gene>
    <name evidence="5" type="ORF">METZ01_LOCUS120494</name>
</gene>
<dbReference type="Gene3D" id="3.30.2350.10">
    <property type="entry name" value="Pseudouridine synthase"/>
    <property type="match status" value="1"/>
</dbReference>
<feature type="non-terminal residue" evidence="5">
    <location>
        <position position="1"/>
    </location>
</feature>
<dbReference type="EC" id="5.4.99.25" evidence="1"/>
<keyword evidence="3" id="KW-0413">Isomerase</keyword>
<dbReference type="InterPro" id="IPR014780">
    <property type="entry name" value="tRNA_psdUridine_synth_TruB"/>
</dbReference>
<organism evidence="5">
    <name type="scientific">marine metagenome</name>
    <dbReference type="NCBI Taxonomy" id="408172"/>
    <lineage>
        <taxon>unclassified sequences</taxon>
        <taxon>metagenomes</taxon>
        <taxon>ecological metagenomes</taxon>
    </lineage>
</organism>
<accession>A0A381XSM6</accession>
<dbReference type="SUPFAM" id="SSF55120">
    <property type="entry name" value="Pseudouridine synthase"/>
    <property type="match status" value="1"/>
</dbReference>
<dbReference type="PANTHER" id="PTHR13767:SF2">
    <property type="entry name" value="PSEUDOURIDYLATE SYNTHASE TRUB1"/>
    <property type="match status" value="1"/>
</dbReference>
<evidence type="ECO:0000256" key="1">
    <source>
        <dbReference type="ARBA" id="ARBA00012787"/>
    </source>
</evidence>
<proteinExistence type="predicted"/>
<reference evidence="5" key="1">
    <citation type="submission" date="2018-05" db="EMBL/GenBank/DDBJ databases">
        <authorList>
            <person name="Lanie J.A."/>
            <person name="Ng W.-L."/>
            <person name="Kazmierczak K.M."/>
            <person name="Andrzejewski T.M."/>
            <person name="Davidsen T.M."/>
            <person name="Wayne K.J."/>
            <person name="Tettelin H."/>
            <person name="Glass J.I."/>
            <person name="Rusch D."/>
            <person name="Podicherti R."/>
            <person name="Tsui H.-C.T."/>
            <person name="Winkler M.E."/>
        </authorList>
    </citation>
    <scope>NUCLEOTIDE SEQUENCE</scope>
</reference>
<dbReference type="InterPro" id="IPR020103">
    <property type="entry name" value="PsdUridine_synth_cat_dom_sf"/>
</dbReference>
<dbReference type="PANTHER" id="PTHR13767">
    <property type="entry name" value="TRNA-PSEUDOURIDINE SYNTHASE"/>
    <property type="match status" value="1"/>
</dbReference>
<dbReference type="GO" id="GO:0160148">
    <property type="term" value="F:tRNA pseudouridine(55) synthase activity"/>
    <property type="evidence" value="ECO:0007669"/>
    <property type="project" value="UniProtKB-EC"/>
</dbReference>
<keyword evidence="2" id="KW-0819">tRNA processing</keyword>
<dbReference type="Pfam" id="PF01509">
    <property type="entry name" value="TruB_N"/>
    <property type="match status" value="1"/>
</dbReference>